<evidence type="ECO:0000256" key="9">
    <source>
        <dbReference type="ARBA" id="ARBA00022759"/>
    </source>
</evidence>
<evidence type="ECO:0000313" key="16">
    <source>
        <dbReference type="Proteomes" id="UP000243077"/>
    </source>
</evidence>
<reference evidence="15 16" key="1">
    <citation type="submission" date="2018-02" db="EMBL/GenBank/DDBJ databases">
        <title>Complete genome of the streamlined marine actinobacterium Pontimonas salivibrio CL-TW6 adapted to coastal planktonic lifestype.</title>
        <authorList>
            <person name="Cho B.C."/>
            <person name="Hardies S.C."/>
            <person name="Jang G.I."/>
            <person name="Hwang C.Y."/>
        </authorList>
    </citation>
    <scope>NUCLEOTIDE SEQUENCE [LARGE SCALE GENOMIC DNA]</scope>
    <source>
        <strain evidence="15 16">CL-TW6</strain>
    </source>
</reference>
<evidence type="ECO:0000256" key="3">
    <source>
        <dbReference type="ARBA" id="ARBA00004065"/>
    </source>
</evidence>
<dbReference type="OrthoDB" id="9803420at2"/>
<dbReference type="GO" id="GO:0003723">
    <property type="term" value="F:RNA binding"/>
    <property type="evidence" value="ECO:0007669"/>
    <property type="project" value="UniProtKB-UniRule"/>
</dbReference>
<keyword evidence="16" id="KW-1185">Reference proteome</keyword>
<dbReference type="SUPFAM" id="SSF53098">
    <property type="entry name" value="Ribonuclease H-like"/>
    <property type="match status" value="1"/>
</dbReference>
<comment type="cofactor">
    <cofactor evidence="2">
        <name>Mg(2+)</name>
        <dbReference type="ChEBI" id="CHEBI:18420"/>
    </cofactor>
</comment>
<dbReference type="GO" id="GO:0006298">
    <property type="term" value="P:mismatch repair"/>
    <property type="evidence" value="ECO:0007669"/>
    <property type="project" value="TreeGrafter"/>
</dbReference>
<dbReference type="EC" id="3.1.26.4" evidence="13"/>
<organism evidence="15 16">
    <name type="scientific">Pontimonas salivibrio</name>
    <dbReference type="NCBI Taxonomy" id="1159327"/>
    <lineage>
        <taxon>Bacteria</taxon>
        <taxon>Bacillati</taxon>
        <taxon>Actinomycetota</taxon>
        <taxon>Actinomycetes</taxon>
        <taxon>Micrococcales</taxon>
        <taxon>Microbacteriaceae</taxon>
        <taxon>Pontimonas</taxon>
    </lineage>
</organism>
<evidence type="ECO:0000256" key="2">
    <source>
        <dbReference type="ARBA" id="ARBA00001946"/>
    </source>
</evidence>
<dbReference type="PROSITE" id="PS51975">
    <property type="entry name" value="RNASE_H_2"/>
    <property type="match status" value="1"/>
</dbReference>
<dbReference type="InterPro" id="IPR024567">
    <property type="entry name" value="RNase_HII/HIII_dom"/>
</dbReference>
<feature type="domain" description="RNase H type-2" evidence="14">
    <location>
        <begin position="18"/>
        <end position="219"/>
    </location>
</feature>
<dbReference type="GO" id="GO:0004523">
    <property type="term" value="F:RNA-DNA hybrid ribonuclease activity"/>
    <property type="evidence" value="ECO:0007669"/>
    <property type="project" value="UniProtKB-UniRule"/>
</dbReference>
<keyword evidence="10 12" id="KW-0378">Hydrolase</keyword>
<dbReference type="CDD" id="cd07182">
    <property type="entry name" value="RNase_HII_bacteria_HII_like"/>
    <property type="match status" value="1"/>
</dbReference>
<dbReference type="AlphaFoldDB" id="A0A2L2BPK8"/>
<comment type="catalytic activity">
    <reaction evidence="1 12 13">
        <text>Endonucleolytic cleavage to 5'-phosphomonoester.</text>
        <dbReference type="EC" id="3.1.26.4"/>
    </reaction>
</comment>
<dbReference type="InterPro" id="IPR001352">
    <property type="entry name" value="RNase_HII/HIII"/>
</dbReference>
<evidence type="ECO:0000256" key="7">
    <source>
        <dbReference type="ARBA" id="ARBA00022722"/>
    </source>
</evidence>
<dbReference type="Pfam" id="PF01351">
    <property type="entry name" value="RNase_HII"/>
    <property type="match status" value="1"/>
</dbReference>
<dbReference type="NCBIfam" id="NF000595">
    <property type="entry name" value="PRK00015.1-3"/>
    <property type="match status" value="1"/>
</dbReference>
<keyword evidence="9 12" id="KW-0255">Endonuclease</keyword>
<dbReference type="Proteomes" id="UP000243077">
    <property type="component" value="Chromosome"/>
</dbReference>
<dbReference type="EMBL" id="CP026923">
    <property type="protein sequence ID" value="AVG23584.1"/>
    <property type="molecule type" value="Genomic_DNA"/>
</dbReference>
<comment type="cofactor">
    <cofactor evidence="12">
        <name>Mn(2+)</name>
        <dbReference type="ChEBI" id="CHEBI:29035"/>
    </cofactor>
    <cofactor evidence="12">
        <name>Mg(2+)</name>
        <dbReference type="ChEBI" id="CHEBI:18420"/>
    </cofactor>
    <text evidence="12">Manganese or magnesium. Binds 1 divalent metal ion per monomer in the absence of substrate. May bind a second metal ion after substrate binding.</text>
</comment>
<dbReference type="GO" id="GO:0046872">
    <property type="term" value="F:metal ion binding"/>
    <property type="evidence" value="ECO:0007669"/>
    <property type="project" value="UniProtKB-KW"/>
</dbReference>
<evidence type="ECO:0000256" key="11">
    <source>
        <dbReference type="ARBA" id="ARBA00023211"/>
    </source>
</evidence>
<accession>A0A2L2BPK8</accession>
<dbReference type="GO" id="GO:0043137">
    <property type="term" value="P:DNA replication, removal of RNA primer"/>
    <property type="evidence" value="ECO:0007669"/>
    <property type="project" value="TreeGrafter"/>
</dbReference>
<comment type="similarity">
    <text evidence="5 13">Belongs to the RNase HII family.</text>
</comment>
<keyword evidence="7 12" id="KW-0540">Nuclease</keyword>
<comment type="subcellular location">
    <subcellularLocation>
        <location evidence="4">Cytoplasm</location>
    </subcellularLocation>
</comment>
<dbReference type="RefSeq" id="WP_104913171.1">
    <property type="nucleotide sequence ID" value="NZ_CP026923.1"/>
</dbReference>
<evidence type="ECO:0000256" key="10">
    <source>
        <dbReference type="ARBA" id="ARBA00022801"/>
    </source>
</evidence>
<keyword evidence="11" id="KW-0464">Manganese</keyword>
<evidence type="ECO:0000259" key="14">
    <source>
        <dbReference type="PROSITE" id="PS51975"/>
    </source>
</evidence>
<gene>
    <name evidence="15" type="ORF">C3B54_11599</name>
</gene>
<protein>
    <recommendedName>
        <fullName evidence="13">Ribonuclease</fullName>
        <ecNumber evidence="13">3.1.26.4</ecNumber>
    </recommendedName>
</protein>
<proteinExistence type="inferred from homology"/>
<dbReference type="Gene3D" id="3.30.420.10">
    <property type="entry name" value="Ribonuclease H-like superfamily/Ribonuclease H"/>
    <property type="match status" value="1"/>
</dbReference>
<feature type="binding site" evidence="12">
    <location>
        <position position="123"/>
    </location>
    <ligand>
        <name>a divalent metal cation</name>
        <dbReference type="ChEBI" id="CHEBI:60240"/>
    </ligand>
</feature>
<evidence type="ECO:0000256" key="13">
    <source>
        <dbReference type="RuleBase" id="RU003515"/>
    </source>
</evidence>
<comment type="function">
    <text evidence="3 13">Endonuclease that specifically degrades the RNA of RNA-DNA hybrids.</text>
</comment>
<keyword evidence="8 12" id="KW-0479">Metal-binding</keyword>
<evidence type="ECO:0000256" key="12">
    <source>
        <dbReference type="PROSITE-ProRule" id="PRU01319"/>
    </source>
</evidence>
<feature type="binding site" evidence="12">
    <location>
        <position position="25"/>
    </location>
    <ligand>
        <name>a divalent metal cation</name>
        <dbReference type="ChEBI" id="CHEBI:60240"/>
    </ligand>
</feature>
<evidence type="ECO:0000256" key="6">
    <source>
        <dbReference type="ARBA" id="ARBA00022490"/>
    </source>
</evidence>
<evidence type="ECO:0000256" key="8">
    <source>
        <dbReference type="ARBA" id="ARBA00022723"/>
    </source>
</evidence>
<sequence>MSAPHLEAEQALVDAGAQYVIGVDEVGRGAIAGPVWVSAGVWNPGCGPVPEGLRDSKLIPEKRRGDIAQRAQQWLVAAASGRSEASAIDSDGIMAALGAAGARAVRQAWRSIGEPASAVVLLDGNQDWLSAHLPPGLSVVTRTKADLTAAAVSAASVIAKVSRDQVMIDADGHYPGYGFAGHKGYGSAAHREAIVRLGPCPLHRLTWISSLKDPAPSGLD</sequence>
<keyword evidence="6" id="KW-0963">Cytoplasm</keyword>
<dbReference type="KEGG" id="psai:C3B54_11599"/>
<feature type="binding site" evidence="12">
    <location>
        <position position="24"/>
    </location>
    <ligand>
        <name>a divalent metal cation</name>
        <dbReference type="ChEBI" id="CHEBI:60240"/>
    </ligand>
</feature>
<evidence type="ECO:0000313" key="15">
    <source>
        <dbReference type="EMBL" id="AVG23584.1"/>
    </source>
</evidence>
<name>A0A2L2BPK8_9MICO</name>
<dbReference type="GO" id="GO:0005737">
    <property type="term" value="C:cytoplasm"/>
    <property type="evidence" value="ECO:0007669"/>
    <property type="project" value="UniProtKB-SubCell"/>
</dbReference>
<dbReference type="PANTHER" id="PTHR10954:SF18">
    <property type="entry name" value="RIBONUCLEASE HII"/>
    <property type="match status" value="1"/>
</dbReference>
<dbReference type="InterPro" id="IPR012337">
    <property type="entry name" value="RNaseH-like_sf"/>
</dbReference>
<dbReference type="InterPro" id="IPR022898">
    <property type="entry name" value="RNase_HII"/>
</dbReference>
<dbReference type="GO" id="GO:0032299">
    <property type="term" value="C:ribonuclease H2 complex"/>
    <property type="evidence" value="ECO:0007669"/>
    <property type="project" value="TreeGrafter"/>
</dbReference>
<evidence type="ECO:0000256" key="1">
    <source>
        <dbReference type="ARBA" id="ARBA00000077"/>
    </source>
</evidence>
<dbReference type="PANTHER" id="PTHR10954">
    <property type="entry name" value="RIBONUCLEASE H2 SUBUNIT A"/>
    <property type="match status" value="1"/>
</dbReference>
<dbReference type="InterPro" id="IPR036397">
    <property type="entry name" value="RNaseH_sf"/>
</dbReference>
<evidence type="ECO:0000256" key="4">
    <source>
        <dbReference type="ARBA" id="ARBA00004496"/>
    </source>
</evidence>
<evidence type="ECO:0000256" key="5">
    <source>
        <dbReference type="ARBA" id="ARBA00007383"/>
    </source>
</evidence>